<dbReference type="PANTHER" id="PTHR24120:SF4">
    <property type="entry name" value="GH07239P"/>
    <property type="match status" value="1"/>
</dbReference>
<protein>
    <submittedName>
        <fullName evidence="2">Ankyrin repeat protein 1</fullName>
    </submittedName>
</protein>
<dbReference type="InterPro" id="IPR036770">
    <property type="entry name" value="Ankyrin_rpt-contain_sf"/>
</dbReference>
<comment type="caution">
    <text evidence="2">The sequence shown here is derived from an EMBL/GenBank/DDBJ whole genome shotgun (WGS) entry which is preliminary data.</text>
</comment>
<gene>
    <name evidence="2" type="ORF">GMRT_11192</name>
</gene>
<dbReference type="OrthoDB" id="194358at2759"/>
<evidence type="ECO:0000313" key="3">
    <source>
        <dbReference type="Proteomes" id="UP000315496"/>
    </source>
</evidence>
<dbReference type="Pfam" id="PF12796">
    <property type="entry name" value="Ank_2"/>
    <property type="match status" value="3"/>
</dbReference>
<sequence>MSVTDLMRAARYGDLKGVKRNLNQVGKQGGYGETALMWAVINGHANCIPLLENDFGMQDKYGCTALIWAALYGQTDSVRHLLSEAGKQTTKEWDRFPSGTTALMMAAYCNRSDIVQLLLPYEQGLTDSKGHTAKWYAHNSSKEGDFTRVRELLENEGTERVPPPREECLLVASAVTGDIEGIKKHLDHVGYQDPTGTTALMMAAKYGHSDCIPFLEKEIGMQNNDGRTALMKAALTGKADCIPLLKEKVGKKNKIGMTALMMAALKGHINCIPLLEKEIGMQNSWGWTALMYAARDGKTDCVRLLLCEAGKQTTKERVTTLNDTKLTFPSGTTALMIAAYQNYPKIVELLLPYEQGLKDSKGHTAHWHANNGDPNRGDFTCVRKLLENEGTIRLPPPSDPTEILKFLERVDKLTTENESLKKELSQLNREVSFLKQQLQKANEENDILHEQFEDKGRQDNTRIDQLTAEVSSLKQQLDNAIDESKRHAEMNEDLRKASDQNRALINSLTTEKAALQEQLSKTTEDLKRALADQKARILALEKEVTQLRTEGHDMKDLRRRLEEVEEEKRILLQNLAAVGGRLTNHPQGLGTPTG</sequence>
<dbReference type="Proteomes" id="UP000315496">
    <property type="component" value="Chromosome 1"/>
</dbReference>
<dbReference type="Gene3D" id="1.20.58.60">
    <property type="match status" value="1"/>
</dbReference>
<name>A0A4Z1T9M6_GIAMU</name>
<keyword evidence="1" id="KW-0175">Coiled coil</keyword>
<dbReference type="SUPFAM" id="SSF48403">
    <property type="entry name" value="Ankyrin repeat"/>
    <property type="match status" value="1"/>
</dbReference>
<feature type="coiled-coil region" evidence="1">
    <location>
        <begin position="403"/>
        <end position="581"/>
    </location>
</feature>
<dbReference type="PANTHER" id="PTHR24120">
    <property type="entry name" value="GH07239P"/>
    <property type="match status" value="1"/>
</dbReference>
<reference evidence="2 3" key="1">
    <citation type="submission" date="2019-05" db="EMBL/GenBank/DDBJ databases">
        <title>The compact genome of Giardia muris reveals important steps in the evolution of intestinal protozoan parasites.</title>
        <authorList>
            <person name="Xu F."/>
            <person name="Jimenez-Gonzalez A."/>
            <person name="Einarsson E."/>
            <person name="Astvaldsson A."/>
            <person name="Peirasmaki D."/>
            <person name="Eckmann L."/>
            <person name="Andersson J.O."/>
            <person name="Svard S.G."/>
            <person name="Jerlstrom-Hultqvist J."/>
        </authorList>
    </citation>
    <scope>NUCLEOTIDE SEQUENCE [LARGE SCALE GENOMIC DNA]</scope>
    <source>
        <strain evidence="2 3">Roberts-Thomson</strain>
    </source>
</reference>
<dbReference type="AlphaFoldDB" id="A0A4Z1T9M6"/>
<dbReference type="EMBL" id="VDLU01000001">
    <property type="protein sequence ID" value="TNJ29857.1"/>
    <property type="molecule type" value="Genomic_DNA"/>
</dbReference>
<dbReference type="InterPro" id="IPR002110">
    <property type="entry name" value="Ankyrin_rpt"/>
</dbReference>
<dbReference type="VEuPathDB" id="GiardiaDB:GMRT_11192"/>
<accession>A0A4Z1T9M6</accession>
<keyword evidence="3" id="KW-1185">Reference proteome</keyword>
<evidence type="ECO:0000256" key="1">
    <source>
        <dbReference type="SAM" id="Coils"/>
    </source>
</evidence>
<dbReference type="Gene3D" id="1.25.40.20">
    <property type="entry name" value="Ankyrin repeat-containing domain"/>
    <property type="match status" value="4"/>
</dbReference>
<organism evidence="2 3">
    <name type="scientific">Giardia muris</name>
    <dbReference type="NCBI Taxonomy" id="5742"/>
    <lineage>
        <taxon>Eukaryota</taxon>
        <taxon>Metamonada</taxon>
        <taxon>Diplomonadida</taxon>
        <taxon>Hexamitidae</taxon>
        <taxon>Giardiinae</taxon>
        <taxon>Giardia</taxon>
    </lineage>
</organism>
<evidence type="ECO:0000313" key="2">
    <source>
        <dbReference type="EMBL" id="TNJ29857.1"/>
    </source>
</evidence>
<dbReference type="SMART" id="SM00248">
    <property type="entry name" value="ANK"/>
    <property type="match status" value="9"/>
</dbReference>
<proteinExistence type="predicted"/>
<dbReference type="Pfam" id="PF00023">
    <property type="entry name" value="Ank"/>
    <property type="match status" value="1"/>
</dbReference>